<feature type="transmembrane region" description="Helical" evidence="1">
    <location>
        <begin position="170"/>
        <end position="188"/>
    </location>
</feature>
<feature type="transmembrane region" description="Helical" evidence="1">
    <location>
        <begin position="220"/>
        <end position="236"/>
    </location>
</feature>
<evidence type="ECO:0000256" key="1">
    <source>
        <dbReference type="SAM" id="Phobius"/>
    </source>
</evidence>
<keyword evidence="1" id="KW-0472">Membrane</keyword>
<gene>
    <name evidence="2" type="ORF">H7B90_29065</name>
</gene>
<feature type="transmembrane region" description="Helical" evidence="1">
    <location>
        <begin position="248"/>
        <end position="266"/>
    </location>
</feature>
<sequence length="279" mass="31685">MPVSEDEKKKLIVKEIESWRRGKMLPEQYCDFLQNLYLDDLDDRPKNVVGLAVQKIGQATRKQWLFAFGIFVLICLIVLHFSAFPLALQIGLIGLGTAGFVAGGAYWRERLPLRAYLLLGAGMLFLLGTGVELLHLHGWGTGGGPIALLMICALVWIGCGIALRFGLLHWFGWLAIIVLYAWLLGRRIPDPSALQVQLFWLPASLLFGWISWFMHVKFRSAGTVMFATALVLWYMPELYSALRHLDERWIQAGLLVKTAALGLALYRFRKHWMEWVVES</sequence>
<feature type="transmembrane region" description="Helical" evidence="1">
    <location>
        <begin position="64"/>
        <end position="84"/>
    </location>
</feature>
<proteinExistence type="predicted"/>
<evidence type="ECO:0000313" key="2">
    <source>
        <dbReference type="EMBL" id="MBB6695453.1"/>
    </source>
</evidence>
<keyword evidence="3" id="KW-1185">Reference proteome</keyword>
<feature type="transmembrane region" description="Helical" evidence="1">
    <location>
        <begin position="194"/>
        <end position="213"/>
    </location>
</feature>
<protein>
    <submittedName>
        <fullName evidence="2">Uncharacterized protein</fullName>
    </submittedName>
</protein>
<feature type="transmembrane region" description="Helical" evidence="1">
    <location>
        <begin position="90"/>
        <end position="108"/>
    </location>
</feature>
<keyword evidence="1" id="KW-1133">Transmembrane helix</keyword>
<dbReference type="Proteomes" id="UP000553776">
    <property type="component" value="Unassembled WGS sequence"/>
</dbReference>
<name>A0A841UB47_9BACL</name>
<feature type="transmembrane region" description="Helical" evidence="1">
    <location>
        <begin position="115"/>
        <end position="136"/>
    </location>
</feature>
<dbReference type="RefSeq" id="WP_185139403.1">
    <property type="nucleotide sequence ID" value="NZ_BORM01000014.1"/>
</dbReference>
<evidence type="ECO:0000313" key="3">
    <source>
        <dbReference type="Proteomes" id="UP000553776"/>
    </source>
</evidence>
<reference evidence="2 3" key="1">
    <citation type="submission" date="2020-08" db="EMBL/GenBank/DDBJ databases">
        <title>Cohnella phylogeny.</title>
        <authorList>
            <person name="Dunlap C."/>
        </authorList>
    </citation>
    <scope>NUCLEOTIDE SEQUENCE [LARGE SCALE GENOMIC DNA]</scope>
    <source>
        <strain evidence="2 3">DSM 25239</strain>
    </source>
</reference>
<dbReference type="EMBL" id="JACJVR010000128">
    <property type="protein sequence ID" value="MBB6695453.1"/>
    <property type="molecule type" value="Genomic_DNA"/>
</dbReference>
<keyword evidence="1" id="KW-0812">Transmembrane</keyword>
<dbReference type="AlphaFoldDB" id="A0A841UB47"/>
<feature type="transmembrane region" description="Helical" evidence="1">
    <location>
        <begin position="142"/>
        <end position="163"/>
    </location>
</feature>
<organism evidence="2 3">
    <name type="scientific">Cohnella xylanilytica</name>
    <dbReference type="NCBI Taxonomy" id="557555"/>
    <lineage>
        <taxon>Bacteria</taxon>
        <taxon>Bacillati</taxon>
        <taxon>Bacillota</taxon>
        <taxon>Bacilli</taxon>
        <taxon>Bacillales</taxon>
        <taxon>Paenibacillaceae</taxon>
        <taxon>Cohnella</taxon>
    </lineage>
</organism>
<accession>A0A841UB47</accession>
<comment type="caution">
    <text evidence="2">The sequence shown here is derived from an EMBL/GenBank/DDBJ whole genome shotgun (WGS) entry which is preliminary data.</text>
</comment>